<accession>A0ABX1N0Q3</accession>
<comment type="function">
    <text evidence="9">Catalyzes the hydroxylation of 2-nonaprenyl-3-methyl-6-methoxy-1,4-benzoquinol during ubiquinone biosynthesis.</text>
</comment>
<keyword evidence="11" id="KW-1185">Reference proteome</keyword>
<keyword evidence="4 9" id="KW-0479">Metal-binding</keyword>
<feature type="binding site" evidence="9">
    <location>
        <position position="55"/>
    </location>
    <ligand>
        <name>Fe cation</name>
        <dbReference type="ChEBI" id="CHEBI:24875"/>
        <label>1</label>
    </ligand>
</feature>
<dbReference type="CDD" id="cd01042">
    <property type="entry name" value="DMQH"/>
    <property type="match status" value="1"/>
</dbReference>
<comment type="catalytic activity">
    <reaction evidence="9">
        <text>a 5-methoxy-2-methyl-3-(all-trans-polyprenyl)benzene-1,4-diol + AH2 + O2 = a 3-demethylubiquinol + A + H2O</text>
        <dbReference type="Rhea" id="RHEA:50908"/>
        <dbReference type="Rhea" id="RHEA-COMP:10859"/>
        <dbReference type="Rhea" id="RHEA-COMP:10914"/>
        <dbReference type="ChEBI" id="CHEBI:13193"/>
        <dbReference type="ChEBI" id="CHEBI:15377"/>
        <dbReference type="ChEBI" id="CHEBI:15379"/>
        <dbReference type="ChEBI" id="CHEBI:17499"/>
        <dbReference type="ChEBI" id="CHEBI:84167"/>
        <dbReference type="ChEBI" id="CHEBI:84422"/>
        <dbReference type="EC" id="1.14.99.60"/>
    </reaction>
</comment>
<evidence type="ECO:0000256" key="3">
    <source>
        <dbReference type="ARBA" id="ARBA00022688"/>
    </source>
</evidence>
<evidence type="ECO:0000313" key="11">
    <source>
        <dbReference type="Proteomes" id="UP000601990"/>
    </source>
</evidence>
<feature type="binding site" evidence="9">
    <location>
        <position position="169"/>
    </location>
    <ligand>
        <name>Fe cation</name>
        <dbReference type="ChEBI" id="CHEBI:24875"/>
        <label>1</label>
    </ligand>
</feature>
<dbReference type="HAMAP" id="MF_01658">
    <property type="entry name" value="COQ7"/>
    <property type="match status" value="1"/>
</dbReference>
<dbReference type="EC" id="1.14.99.60" evidence="9"/>
<dbReference type="PANTHER" id="PTHR11237">
    <property type="entry name" value="COENZYME Q10 BIOSYNTHESIS PROTEIN 7"/>
    <property type="match status" value="1"/>
</dbReference>
<feature type="binding site" evidence="9">
    <location>
        <position position="85"/>
    </location>
    <ligand>
        <name>Fe cation</name>
        <dbReference type="ChEBI" id="CHEBI:24875"/>
        <label>2</label>
    </ligand>
</feature>
<dbReference type="RefSeq" id="WP_169197899.1">
    <property type="nucleotide sequence ID" value="NZ_WTVH02000010.1"/>
</dbReference>
<feature type="binding site" evidence="9">
    <location>
        <position position="137"/>
    </location>
    <ligand>
        <name>Fe cation</name>
        <dbReference type="ChEBI" id="CHEBI:24875"/>
        <label>2</label>
    </ligand>
</feature>
<comment type="cofactor">
    <cofactor evidence="9">
        <name>Fe cation</name>
        <dbReference type="ChEBI" id="CHEBI:24875"/>
    </cofactor>
    <text evidence="9">Binds 2 iron ions per subunit.</text>
</comment>
<keyword evidence="2 9" id="KW-1003">Cell membrane</keyword>
<feature type="binding site" evidence="9">
    <location>
        <position position="172"/>
    </location>
    <ligand>
        <name>Fe cation</name>
        <dbReference type="ChEBI" id="CHEBI:24875"/>
        <label>2</label>
    </ligand>
</feature>
<keyword evidence="3 9" id="KW-0831">Ubiquinone biosynthesis</keyword>
<dbReference type="PANTHER" id="PTHR11237:SF4">
    <property type="entry name" value="5-DEMETHOXYUBIQUINONE HYDROXYLASE, MITOCHONDRIAL"/>
    <property type="match status" value="1"/>
</dbReference>
<dbReference type="InterPro" id="IPR011566">
    <property type="entry name" value="Ubq_synth_Coq7"/>
</dbReference>
<evidence type="ECO:0000313" key="10">
    <source>
        <dbReference type="EMBL" id="NMF92593.1"/>
    </source>
</evidence>
<dbReference type="InterPro" id="IPR047809">
    <property type="entry name" value="COQ7_proteobact"/>
</dbReference>
<evidence type="ECO:0000256" key="4">
    <source>
        <dbReference type="ARBA" id="ARBA00022723"/>
    </source>
</evidence>
<feature type="binding site" evidence="9">
    <location>
        <position position="169"/>
    </location>
    <ligand>
        <name>Fe cation</name>
        <dbReference type="ChEBI" id="CHEBI:24875"/>
        <label>2</label>
    </ligand>
</feature>
<comment type="pathway">
    <text evidence="1 9">Cofactor biosynthesis; ubiquinone biosynthesis.</text>
</comment>
<evidence type="ECO:0000256" key="9">
    <source>
        <dbReference type="HAMAP-Rule" id="MF_01658"/>
    </source>
</evidence>
<name>A0ABX1N0Q3_9RHOO</name>
<keyword evidence="5 9" id="KW-0560">Oxidoreductase</keyword>
<keyword evidence="8 9" id="KW-0472">Membrane</keyword>
<evidence type="ECO:0000256" key="1">
    <source>
        <dbReference type="ARBA" id="ARBA00004749"/>
    </source>
</evidence>
<organism evidence="10 11">
    <name type="scientific">Aromatoleum buckelii</name>
    <dbReference type="NCBI Taxonomy" id="200254"/>
    <lineage>
        <taxon>Bacteria</taxon>
        <taxon>Pseudomonadati</taxon>
        <taxon>Pseudomonadota</taxon>
        <taxon>Betaproteobacteria</taxon>
        <taxon>Rhodocyclales</taxon>
        <taxon>Rhodocyclaceae</taxon>
        <taxon>Aromatoleum</taxon>
    </lineage>
</organism>
<dbReference type="EMBL" id="WTVH01000006">
    <property type="protein sequence ID" value="NMF92593.1"/>
    <property type="molecule type" value="Genomic_DNA"/>
</dbReference>
<proteinExistence type="inferred from homology"/>
<feature type="binding site" evidence="9">
    <location>
        <position position="88"/>
    </location>
    <ligand>
        <name>Fe cation</name>
        <dbReference type="ChEBI" id="CHEBI:24875"/>
        <label>1</label>
    </ligand>
</feature>
<dbReference type="Pfam" id="PF03232">
    <property type="entry name" value="COQ7"/>
    <property type="match status" value="1"/>
</dbReference>
<dbReference type="Gene3D" id="1.20.1260.10">
    <property type="match status" value="1"/>
</dbReference>
<comment type="caution">
    <text evidence="10">The sequence shown here is derived from an EMBL/GenBank/DDBJ whole genome shotgun (WGS) entry which is preliminary data.</text>
</comment>
<evidence type="ECO:0000256" key="6">
    <source>
        <dbReference type="ARBA" id="ARBA00023004"/>
    </source>
</evidence>
<gene>
    <name evidence="9 10" type="primary">coq7</name>
    <name evidence="10" type="ORF">GO608_04535</name>
</gene>
<keyword evidence="7 9" id="KW-0503">Monooxygenase</keyword>
<feature type="binding site" evidence="9">
    <location>
        <position position="85"/>
    </location>
    <ligand>
        <name>Fe cation</name>
        <dbReference type="ChEBI" id="CHEBI:24875"/>
        <label>1</label>
    </ligand>
</feature>
<dbReference type="InterPro" id="IPR012347">
    <property type="entry name" value="Ferritin-like"/>
</dbReference>
<dbReference type="GO" id="GO:0004497">
    <property type="term" value="F:monooxygenase activity"/>
    <property type="evidence" value="ECO:0007669"/>
    <property type="project" value="UniProtKB-KW"/>
</dbReference>
<evidence type="ECO:0000256" key="8">
    <source>
        <dbReference type="ARBA" id="ARBA00023136"/>
    </source>
</evidence>
<keyword evidence="6 9" id="KW-0408">Iron</keyword>
<evidence type="ECO:0000256" key="5">
    <source>
        <dbReference type="ARBA" id="ARBA00023002"/>
    </source>
</evidence>
<dbReference type="NCBIfam" id="NF033656">
    <property type="entry name" value="DMQ_monoox_COQ7"/>
    <property type="match status" value="1"/>
</dbReference>
<evidence type="ECO:0000256" key="2">
    <source>
        <dbReference type="ARBA" id="ARBA00022475"/>
    </source>
</evidence>
<sequence length="206" mass="22859">MIDEAIVQFDKALRTLFAPARSVRPIPGVDVPETHLGDRDRQHVAALMRVNHSGEICAQALYQGQSMSAGDLDVKRELARASDEETEHLAWTEQRISELGGRKSLLNPLWYGGSLALGLLAGRLGDRWNLGFLAETERQVEAHLSGHLERLPPEDRKSREILEQMKADEAHHADVALALGAHELPAPFKGAMRLMARVMTTTAYRV</sequence>
<evidence type="ECO:0000256" key="7">
    <source>
        <dbReference type="ARBA" id="ARBA00023033"/>
    </source>
</evidence>
<protein>
    <recommendedName>
        <fullName evidence="9">3-demethoxyubiquinol 3-hydroxylase</fullName>
        <shortName evidence="9">DMQ hydroxylase</shortName>
        <ecNumber evidence="9">1.14.99.60</ecNumber>
    </recommendedName>
    <alternativeName>
        <fullName evidence="9">2-nonaprenyl-3-methyl-6-methoxy-1,4-benzoquinol hydroxylase</fullName>
    </alternativeName>
</protein>
<dbReference type="Proteomes" id="UP000601990">
    <property type="component" value="Unassembled WGS sequence"/>
</dbReference>
<comment type="similarity">
    <text evidence="9">Belongs to the COQ7 family.</text>
</comment>
<reference evidence="10" key="1">
    <citation type="submission" date="2019-12" db="EMBL/GenBank/DDBJ databases">
        <title>Comparative genomics gives insights into the taxonomy of the Azoarcus-Aromatoleum group and reveals separate origins of nif in the plant-associated Azoarcus and non-plant-associated Aromatoleum sub-groups.</title>
        <authorList>
            <person name="Lafos M."/>
            <person name="Maluk M."/>
            <person name="Batista M."/>
            <person name="Junghare M."/>
            <person name="Carmona M."/>
            <person name="Faoro H."/>
            <person name="Cruz L.M."/>
            <person name="Battistoni F."/>
            <person name="De Souza E."/>
            <person name="Pedrosa F."/>
            <person name="Chen W.-M."/>
            <person name="Poole P.S."/>
            <person name="Dixon R.A."/>
            <person name="James E.K."/>
        </authorList>
    </citation>
    <scope>NUCLEOTIDE SEQUENCE</scope>
    <source>
        <strain evidence="10">U120</strain>
    </source>
</reference>
<comment type="subcellular location">
    <subcellularLocation>
        <location evidence="9">Cell membrane</location>
        <topology evidence="9">Peripheral membrane protein</topology>
    </subcellularLocation>
</comment>
<dbReference type="InterPro" id="IPR009078">
    <property type="entry name" value="Ferritin-like_SF"/>
</dbReference>
<dbReference type="SUPFAM" id="SSF47240">
    <property type="entry name" value="Ferritin-like"/>
    <property type="match status" value="1"/>
</dbReference>